<keyword evidence="5" id="KW-1185">Reference proteome</keyword>
<keyword evidence="1" id="KW-0812">Transmembrane</keyword>
<dbReference type="InterPro" id="IPR040680">
    <property type="entry name" value="DUF5643"/>
</dbReference>
<dbReference type="Gene3D" id="2.60.40.1630">
    <property type="entry name" value="bacillus anthracis domain"/>
    <property type="match status" value="1"/>
</dbReference>
<name>A0ABT9CGI1_9BACL</name>
<evidence type="ECO:0000259" key="2">
    <source>
        <dbReference type="Pfam" id="PF13786"/>
    </source>
</evidence>
<dbReference type="EMBL" id="JAUQTB010000009">
    <property type="protein sequence ID" value="MDO7907673.1"/>
    <property type="molecule type" value="Genomic_DNA"/>
</dbReference>
<evidence type="ECO:0000256" key="1">
    <source>
        <dbReference type="SAM" id="Phobius"/>
    </source>
</evidence>
<dbReference type="Pfam" id="PF18705">
    <property type="entry name" value="DUF5643"/>
    <property type="match status" value="1"/>
</dbReference>
<dbReference type="Pfam" id="PF13786">
    <property type="entry name" value="DUF4179"/>
    <property type="match status" value="1"/>
</dbReference>
<sequence>MNSRRLEDDGMSHLEQMIRDTPVEVDLVEKTFHRYIVNLGTNKNKAPKRRPITYKILVTAASAAVIIALVMGTGFVSPAMAQAMKQIPGMAAVFQIAGDLGLKTADEKALLIQTSNHKITHSGITLKVPVVVYDGTRVSVGLESETESANTGQNINDLIRDIQLSINGKPISVFAPANTDNFIDPYMVPSKDSSHTIIQFSDRSNQGGPKFPDRFDLGLKITLDGIREPFAIEVPVTKTGKNVVINADIHKKFNRIQLELEKVEFTPITTVITTRIQVPESSQSRMPDLNYDILDEHGNSLQLVSGNGWNPTNGHTLIADTRFEPVTAIPKSITIKVFKYMTKADDPSQFELDADGYPKKEYIPELEMKVPVH</sequence>
<keyword evidence="1" id="KW-0472">Membrane</keyword>
<feature type="domain" description="DUF4179" evidence="2">
    <location>
        <begin position="56"/>
        <end position="143"/>
    </location>
</feature>
<dbReference type="Gene3D" id="2.60.40.1640">
    <property type="entry name" value="Conserved domain protein"/>
    <property type="match status" value="1"/>
</dbReference>
<keyword evidence="1" id="KW-1133">Transmembrane helix</keyword>
<protein>
    <submittedName>
        <fullName evidence="4">DUF4179 domain-containing protein</fullName>
    </submittedName>
</protein>
<comment type="caution">
    <text evidence="4">The sequence shown here is derived from an EMBL/GenBank/DDBJ whole genome shotgun (WGS) entry which is preliminary data.</text>
</comment>
<organism evidence="4 5">
    <name type="scientific">Paenibacillus lacisoli</name>
    <dbReference type="NCBI Taxonomy" id="3064525"/>
    <lineage>
        <taxon>Bacteria</taxon>
        <taxon>Bacillati</taxon>
        <taxon>Bacillota</taxon>
        <taxon>Bacilli</taxon>
        <taxon>Bacillales</taxon>
        <taxon>Paenibacillaceae</taxon>
        <taxon>Paenibacillus</taxon>
    </lineage>
</organism>
<proteinExistence type="predicted"/>
<dbReference type="InterPro" id="IPR025436">
    <property type="entry name" value="DUF4179"/>
</dbReference>
<evidence type="ECO:0000259" key="3">
    <source>
        <dbReference type="Pfam" id="PF18705"/>
    </source>
</evidence>
<accession>A0ABT9CGI1</accession>
<evidence type="ECO:0000313" key="4">
    <source>
        <dbReference type="EMBL" id="MDO7907673.1"/>
    </source>
</evidence>
<evidence type="ECO:0000313" key="5">
    <source>
        <dbReference type="Proteomes" id="UP001240171"/>
    </source>
</evidence>
<gene>
    <name evidence="4" type="ORF">Q5741_14780</name>
</gene>
<feature type="domain" description="DUF5643" evidence="3">
    <location>
        <begin position="244"/>
        <end position="364"/>
    </location>
</feature>
<feature type="transmembrane region" description="Helical" evidence="1">
    <location>
        <begin position="52"/>
        <end position="76"/>
    </location>
</feature>
<dbReference type="RefSeq" id="WP_305024889.1">
    <property type="nucleotide sequence ID" value="NZ_JAUQTB010000009.1"/>
</dbReference>
<dbReference type="Proteomes" id="UP001240171">
    <property type="component" value="Unassembled WGS sequence"/>
</dbReference>
<reference evidence="4 5" key="1">
    <citation type="submission" date="2023-07" db="EMBL/GenBank/DDBJ databases">
        <title>Paenibacillus sp. JX-17 nov. isolated from soil.</title>
        <authorList>
            <person name="Wan Y."/>
            <person name="Liu B."/>
        </authorList>
    </citation>
    <scope>NUCLEOTIDE SEQUENCE [LARGE SCALE GENOMIC DNA]</scope>
    <source>
        <strain evidence="4 5">JX-17</strain>
    </source>
</reference>